<keyword evidence="2" id="KW-1185">Reference proteome</keyword>
<gene>
    <name evidence="1" type="ORF">HMPREF3185_00912</name>
</gene>
<evidence type="ECO:0000313" key="1">
    <source>
        <dbReference type="EMBL" id="KXB76542.1"/>
    </source>
</evidence>
<proteinExistence type="predicted"/>
<reference evidence="2" key="1">
    <citation type="submission" date="2016-01" db="EMBL/GenBank/DDBJ databases">
        <authorList>
            <person name="Mitreva M."/>
            <person name="Pepin K.H."/>
            <person name="Mihindukulasuriya K.A."/>
            <person name="Fulton R."/>
            <person name="Fronick C."/>
            <person name="O'Laughlin M."/>
            <person name="Miner T."/>
            <person name="Herter B."/>
            <person name="Rosa B.A."/>
            <person name="Cordes M."/>
            <person name="Tomlinson C."/>
            <person name="Wollam A."/>
            <person name="Palsikar V.B."/>
            <person name="Mardis E.R."/>
            <person name="Wilson R.K."/>
        </authorList>
    </citation>
    <scope>NUCLEOTIDE SEQUENCE [LARGE SCALE GENOMIC DNA]</scope>
    <source>
        <strain evidence="2">KA00683</strain>
    </source>
</reference>
<dbReference type="PATRIC" id="fig|322095.3.peg.901"/>
<organism evidence="1 2">
    <name type="scientific">Porphyromonas somerae</name>
    <dbReference type="NCBI Taxonomy" id="322095"/>
    <lineage>
        <taxon>Bacteria</taxon>
        <taxon>Pseudomonadati</taxon>
        <taxon>Bacteroidota</taxon>
        <taxon>Bacteroidia</taxon>
        <taxon>Bacteroidales</taxon>
        <taxon>Porphyromonadaceae</taxon>
        <taxon>Porphyromonas</taxon>
    </lineage>
</organism>
<dbReference type="AlphaFoldDB" id="A0A134B9C5"/>
<dbReference type="Proteomes" id="UP000070224">
    <property type="component" value="Unassembled WGS sequence"/>
</dbReference>
<accession>A0A134B9C5</accession>
<protein>
    <submittedName>
        <fullName evidence="1">Uncharacterized protein</fullName>
    </submittedName>
</protein>
<comment type="caution">
    <text evidence="1">The sequence shown here is derived from an EMBL/GenBank/DDBJ whole genome shotgun (WGS) entry which is preliminary data.</text>
</comment>
<dbReference type="EMBL" id="LSDK01000060">
    <property type="protein sequence ID" value="KXB76542.1"/>
    <property type="molecule type" value="Genomic_DNA"/>
</dbReference>
<evidence type="ECO:0000313" key="2">
    <source>
        <dbReference type="Proteomes" id="UP000070224"/>
    </source>
</evidence>
<name>A0A134B9C5_9PORP</name>
<sequence>MELYRMAREAVLLCEVTSIGPLLRVGIKSCGRVADKFGLRTWL</sequence>